<proteinExistence type="predicted"/>
<dbReference type="OrthoDB" id="5146350at2759"/>
<evidence type="ECO:0000313" key="1">
    <source>
        <dbReference type="EMBL" id="KAG5926784.1"/>
    </source>
</evidence>
<sequence>MAILGRVTLNDGGFHPPYEPLNDHIQLPQFLPRTRWPSEHAATELQSARIVTPVHGADAATTERLRRELCDPVAGTYRHLEPMPPFDNNDRVYFDMPWHVHLATVHNLFHRTIQSSRGGLAACEMGALLRIVSYGMFNSMAFFEAYHVRGLPVTAPPRTRPNTFEETWNDRFDMPTKLGRFSDGREIRGTEECKARLWTRRYVVVPVLYGADTRQWGMTVFDRSEGHLYIFDCGEAEFRDERVKSCVHFWIEFWNALGMANTFYYFVQDVTQQPHVGESGYLGVIWLMDTLRNQVGHVVSTRDEGVCRKDVDVCEPDIKMPFQSGLYLRDWVPDGCGTARAAIMGVRRIIRIMLCNELGLRNHPVMTKRYVNAADASDPFPSAWAILSLLTREIVHNDGWLPSSSFWTGRGGPQFALPMRTGIKPYDRHQPRRIRPALDEEQHLVEVREQNLSSRGWDAPTWPEGVIYTPTNPITRPLPMVQLRATRLTTVQSDGASSSFRLDLANTLARQGYEDLDDSVDISLDPSRDAGHQGAADDAGLLHYTMSIRVGEDAPVCAHFALPVGGAQQAGEGAASSSSSF</sequence>
<dbReference type="EMBL" id="SRPY01000234">
    <property type="protein sequence ID" value="KAG5926784.1"/>
    <property type="molecule type" value="Genomic_DNA"/>
</dbReference>
<dbReference type="AlphaFoldDB" id="A0A8K0JA98"/>
<name>A0A8K0JA98_9HYPO</name>
<reference evidence="1" key="1">
    <citation type="journal article" date="2020" name="bioRxiv">
        <title>Whole genome comparisons of ergot fungi reveals the divergence and evolution of species within the genus Claviceps are the result of varying mechanisms driving genome evolution and host range expansion.</title>
        <authorList>
            <person name="Wyka S.A."/>
            <person name="Mondo S.J."/>
            <person name="Liu M."/>
            <person name="Dettman J."/>
            <person name="Nalam V."/>
            <person name="Broders K.D."/>
        </authorList>
    </citation>
    <scope>NUCLEOTIDE SEQUENCE</scope>
    <source>
        <strain evidence="1">CCC 489</strain>
    </source>
</reference>
<comment type="caution">
    <text evidence="1">The sequence shown here is derived from an EMBL/GenBank/DDBJ whole genome shotgun (WGS) entry which is preliminary data.</text>
</comment>
<gene>
    <name evidence="1" type="ORF">E4U42_002952</name>
</gene>
<protein>
    <submittedName>
        <fullName evidence="1">Uncharacterized protein</fullName>
    </submittedName>
</protein>
<organism evidence="1 2">
    <name type="scientific">Claviceps africana</name>
    <dbReference type="NCBI Taxonomy" id="83212"/>
    <lineage>
        <taxon>Eukaryota</taxon>
        <taxon>Fungi</taxon>
        <taxon>Dikarya</taxon>
        <taxon>Ascomycota</taxon>
        <taxon>Pezizomycotina</taxon>
        <taxon>Sordariomycetes</taxon>
        <taxon>Hypocreomycetidae</taxon>
        <taxon>Hypocreales</taxon>
        <taxon>Clavicipitaceae</taxon>
        <taxon>Claviceps</taxon>
    </lineage>
</organism>
<accession>A0A8K0JA98</accession>
<evidence type="ECO:0000313" key="2">
    <source>
        <dbReference type="Proteomes" id="UP000811619"/>
    </source>
</evidence>
<dbReference type="Proteomes" id="UP000811619">
    <property type="component" value="Unassembled WGS sequence"/>
</dbReference>
<keyword evidence="2" id="KW-1185">Reference proteome</keyword>